<dbReference type="Proteomes" id="UP000253647">
    <property type="component" value="Unassembled WGS sequence"/>
</dbReference>
<dbReference type="AlphaFoldDB" id="A0A368X923"/>
<dbReference type="EMBL" id="QPJI01000020">
    <property type="protein sequence ID" value="RCW62937.1"/>
    <property type="molecule type" value="Genomic_DNA"/>
</dbReference>
<dbReference type="RefSeq" id="WP_114435419.1">
    <property type="nucleotide sequence ID" value="NZ_QPJI01000020.1"/>
</dbReference>
<accession>A0A368X923</accession>
<evidence type="ECO:0000313" key="1">
    <source>
        <dbReference type="EMBL" id="RCW62937.1"/>
    </source>
</evidence>
<gene>
    <name evidence="1" type="ORF">DET61_12059</name>
</gene>
<organism evidence="1 2">
    <name type="scientific">Marinobacter nauticus</name>
    <name type="common">Marinobacter hydrocarbonoclasticus</name>
    <name type="synonym">Marinobacter aquaeolei</name>
    <dbReference type="NCBI Taxonomy" id="2743"/>
    <lineage>
        <taxon>Bacteria</taxon>
        <taxon>Pseudomonadati</taxon>
        <taxon>Pseudomonadota</taxon>
        <taxon>Gammaproteobacteria</taxon>
        <taxon>Pseudomonadales</taxon>
        <taxon>Marinobacteraceae</taxon>
        <taxon>Marinobacter</taxon>
    </lineage>
</organism>
<evidence type="ECO:0000313" key="2">
    <source>
        <dbReference type="Proteomes" id="UP000253647"/>
    </source>
</evidence>
<protein>
    <submittedName>
        <fullName evidence="1">Rod shape-determining protein MreB</fullName>
    </submittedName>
</protein>
<proteinExistence type="predicted"/>
<name>A0A368X923_MARNT</name>
<reference evidence="1 2" key="1">
    <citation type="submission" date="2018-07" db="EMBL/GenBank/DDBJ databases">
        <title>Freshwater and sediment microbial communities from various areas in North America, analyzing microbe dynamics in response to fracking.</title>
        <authorList>
            <person name="Lamendella R."/>
        </authorList>
    </citation>
    <scope>NUCLEOTIDE SEQUENCE [LARGE SCALE GENOMIC DNA]</scope>
    <source>
        <strain evidence="1 2">105B</strain>
    </source>
</reference>
<sequence length="164" mass="18034">MIKAFLKAQRRIIYVQISSTRIAMESNDGLRWEATPEVGISRKGSDEVISVIKDGSEAVADQLSISRWVNPFDHPRSILADFTVAEKLICHGLRSMLGGFITCPPAMGIIHPLERIEGGLTTVEERALRELGLGAGFRHCRVHAGSPVLVQGMTLKNMDNRLKG</sequence>
<comment type="caution">
    <text evidence="1">The sequence shown here is derived from an EMBL/GenBank/DDBJ whole genome shotgun (WGS) entry which is preliminary data.</text>
</comment>